<dbReference type="EMBL" id="RHHU01000013">
    <property type="protein sequence ID" value="RNB82105.1"/>
    <property type="molecule type" value="Genomic_DNA"/>
</dbReference>
<evidence type="ECO:0000256" key="7">
    <source>
        <dbReference type="ARBA" id="ARBA00023080"/>
    </source>
</evidence>
<dbReference type="GO" id="GO:0051607">
    <property type="term" value="P:defense response to virus"/>
    <property type="evidence" value="ECO:0007669"/>
    <property type="project" value="UniProtKB-KW"/>
</dbReference>
<keyword evidence="7" id="KW-0546">Nucleotide metabolism</keyword>
<feature type="region of interest" description="Disordered" evidence="12">
    <location>
        <begin position="315"/>
        <end position="344"/>
    </location>
</feature>
<keyword evidence="2" id="KW-0548">Nucleotidyltransferase</keyword>
<gene>
    <name evidence="14" type="ORF">EDM59_21070</name>
</gene>
<keyword evidence="4" id="KW-0547">Nucleotide-binding</keyword>
<reference evidence="14 15" key="1">
    <citation type="submission" date="2018-10" db="EMBL/GenBank/DDBJ databases">
        <title>Phylogenomics of Brevibacillus.</title>
        <authorList>
            <person name="Dunlap C."/>
        </authorList>
    </citation>
    <scope>NUCLEOTIDE SEQUENCE [LARGE SCALE GENOMIC DNA]</scope>
    <source>
        <strain evidence="14 15">JCM 15774</strain>
    </source>
</reference>
<dbReference type="CDD" id="cd05400">
    <property type="entry name" value="NT_2-5OAS_ClassI-CCAase"/>
    <property type="match status" value="1"/>
</dbReference>
<evidence type="ECO:0000256" key="11">
    <source>
        <dbReference type="SAM" id="Coils"/>
    </source>
</evidence>
<sequence length="344" mass="39337">MLHLQQQFLQFHDNIKLTMEDNEELRNKRDIIIKRIKENIPDAAKPFTIFTQGSYAMFTGIQPLDNDYDIDVGLYFEMSKDDVKPVDAKKWVFDSIDGHTKDVRMKTPCVTATYAAGYHVDVTVYAAENNDGKVYLAKGKPNSNEENKTWDESNPKDLIEVISNHLTDADDRKQFRRIVRYLKRWKDIQFSGVVNGKPTGIALTACAYHYFTNQKVVVDSFTGKTEYRDLDAFINLLSSLLNRFKTVVEREGNELVLYERLSVLLPVSPYPDLFVKMTNKQMVTFKEKLETLKKALEDARGKEDPTDAAELLQKQFGSSFPVPPRPDTGKKAFKKAVVPSNESA</sequence>
<evidence type="ECO:0000256" key="12">
    <source>
        <dbReference type="SAM" id="MobiDB-lite"/>
    </source>
</evidence>
<evidence type="ECO:0000256" key="8">
    <source>
        <dbReference type="ARBA" id="ARBA00023118"/>
    </source>
</evidence>
<dbReference type="GO" id="GO:0046872">
    <property type="term" value="F:metal ion binding"/>
    <property type="evidence" value="ECO:0007669"/>
    <property type="project" value="UniProtKB-KW"/>
</dbReference>
<accession>A0A3M8D4G7</accession>
<keyword evidence="6" id="KW-0460">Magnesium</keyword>
<dbReference type="InterPro" id="IPR048445">
    <property type="entry name" value="DncV-like_NTFase"/>
</dbReference>
<evidence type="ECO:0000256" key="9">
    <source>
        <dbReference type="ARBA" id="ARBA00044145"/>
    </source>
</evidence>
<dbReference type="GO" id="GO:0016779">
    <property type="term" value="F:nucleotidyltransferase activity"/>
    <property type="evidence" value="ECO:0007669"/>
    <property type="project" value="UniProtKB-KW"/>
</dbReference>
<dbReference type="Pfam" id="PF21654">
    <property type="entry name" value="DncV-like_NTFase"/>
    <property type="match status" value="1"/>
</dbReference>
<proteinExistence type="predicted"/>
<evidence type="ECO:0000256" key="4">
    <source>
        <dbReference type="ARBA" id="ARBA00022741"/>
    </source>
</evidence>
<evidence type="ECO:0000256" key="5">
    <source>
        <dbReference type="ARBA" id="ARBA00022840"/>
    </source>
</evidence>
<evidence type="ECO:0000256" key="10">
    <source>
        <dbReference type="ARBA" id="ARBA00048304"/>
    </source>
</evidence>
<evidence type="ECO:0000256" key="1">
    <source>
        <dbReference type="ARBA" id="ARBA00022679"/>
    </source>
</evidence>
<evidence type="ECO:0000256" key="2">
    <source>
        <dbReference type="ARBA" id="ARBA00022695"/>
    </source>
</evidence>
<dbReference type="GO" id="GO:0005524">
    <property type="term" value="F:ATP binding"/>
    <property type="evidence" value="ECO:0007669"/>
    <property type="project" value="UniProtKB-KW"/>
</dbReference>
<dbReference type="Proteomes" id="UP000269573">
    <property type="component" value="Unassembled WGS sequence"/>
</dbReference>
<keyword evidence="1 14" id="KW-0808">Transferase</keyword>
<dbReference type="AlphaFoldDB" id="A0A3M8D4G7"/>
<comment type="catalytic activity">
    <reaction evidence="10">
        <text>GTP + ATP = 3',3'-cGAMP + 2 diphosphate</text>
        <dbReference type="Rhea" id="RHEA:35647"/>
        <dbReference type="ChEBI" id="CHEBI:30616"/>
        <dbReference type="ChEBI" id="CHEBI:33019"/>
        <dbReference type="ChEBI" id="CHEBI:37565"/>
        <dbReference type="ChEBI" id="CHEBI:71501"/>
    </reaction>
    <physiologicalReaction direction="left-to-right" evidence="10">
        <dbReference type="Rhea" id="RHEA:35648"/>
    </physiologicalReaction>
</comment>
<evidence type="ECO:0000313" key="15">
    <source>
        <dbReference type="Proteomes" id="UP000269573"/>
    </source>
</evidence>
<keyword evidence="15" id="KW-1185">Reference proteome</keyword>
<dbReference type="RefSeq" id="WP_122925425.1">
    <property type="nucleotide sequence ID" value="NZ_RHHU01000013.1"/>
</dbReference>
<keyword evidence="8" id="KW-0051">Antiviral defense</keyword>
<keyword evidence="5" id="KW-0067">ATP-binding</keyword>
<evidence type="ECO:0000259" key="13">
    <source>
        <dbReference type="Pfam" id="PF21654"/>
    </source>
</evidence>
<name>A0A3M8D4G7_9BACL</name>
<evidence type="ECO:0000313" key="14">
    <source>
        <dbReference type="EMBL" id="RNB82105.1"/>
    </source>
</evidence>
<feature type="coiled-coil region" evidence="11">
    <location>
        <begin position="275"/>
        <end position="302"/>
    </location>
</feature>
<evidence type="ECO:0000256" key="3">
    <source>
        <dbReference type="ARBA" id="ARBA00022723"/>
    </source>
</evidence>
<keyword evidence="3" id="KW-0479">Metal-binding</keyword>
<protein>
    <recommendedName>
        <fullName evidence="9">Cyclic GMP-AMP synthase</fullName>
    </recommendedName>
</protein>
<dbReference type="InterPro" id="IPR006116">
    <property type="entry name" value="NT_2-5OAS_ClassI-CCAase"/>
</dbReference>
<dbReference type="GO" id="GO:0009117">
    <property type="term" value="P:nucleotide metabolic process"/>
    <property type="evidence" value="ECO:0007669"/>
    <property type="project" value="UniProtKB-KW"/>
</dbReference>
<evidence type="ECO:0000256" key="6">
    <source>
        <dbReference type="ARBA" id="ARBA00022842"/>
    </source>
</evidence>
<keyword evidence="11" id="KW-0175">Coiled coil</keyword>
<comment type="caution">
    <text evidence="14">The sequence shown here is derived from an EMBL/GenBank/DDBJ whole genome shotgun (WGS) entry which is preliminary data.</text>
</comment>
<organism evidence="14 15">
    <name type="scientific">Brevibacillus nitrificans</name>
    <dbReference type="NCBI Taxonomy" id="651560"/>
    <lineage>
        <taxon>Bacteria</taxon>
        <taxon>Bacillati</taxon>
        <taxon>Bacillota</taxon>
        <taxon>Bacilli</taxon>
        <taxon>Bacillales</taxon>
        <taxon>Paenibacillaceae</taxon>
        <taxon>Brevibacillus</taxon>
    </lineage>
</organism>
<feature type="domain" description="Cyclic GMP-AMP synthase DncV-like nucleotidyltransferase" evidence="13">
    <location>
        <begin position="49"/>
        <end position="125"/>
    </location>
</feature>